<feature type="region of interest" description="Disordered" evidence="1">
    <location>
        <begin position="57"/>
        <end position="86"/>
    </location>
</feature>
<dbReference type="Proteomes" id="UP000198552">
    <property type="component" value="Unassembled WGS sequence"/>
</dbReference>
<evidence type="ECO:0008006" key="4">
    <source>
        <dbReference type="Google" id="ProtNLM"/>
    </source>
</evidence>
<evidence type="ECO:0000313" key="3">
    <source>
        <dbReference type="Proteomes" id="UP000198552"/>
    </source>
</evidence>
<dbReference type="OrthoDB" id="5295943at2"/>
<protein>
    <recommendedName>
        <fullName evidence="4">DUF1178 family protein</fullName>
    </recommendedName>
</protein>
<evidence type="ECO:0000313" key="2">
    <source>
        <dbReference type="EMBL" id="SDM19762.1"/>
    </source>
</evidence>
<organism evidence="2 3">
    <name type="scientific">Oryzisolibacter propanilivorax</name>
    <dbReference type="NCBI Taxonomy" id="1527607"/>
    <lineage>
        <taxon>Bacteria</taxon>
        <taxon>Pseudomonadati</taxon>
        <taxon>Pseudomonadota</taxon>
        <taxon>Betaproteobacteria</taxon>
        <taxon>Burkholderiales</taxon>
        <taxon>Comamonadaceae</taxon>
        <taxon>Oryzisolibacter</taxon>
    </lineage>
</organism>
<gene>
    <name evidence="2" type="ORF">SAMN05428957_103113</name>
</gene>
<keyword evidence="3" id="KW-1185">Reference proteome</keyword>
<accession>A0A1G9R8Z0</accession>
<sequence length="167" mass="17993">MKVLDLRCTHDHGFEGWFASEADFQDQLVRGLVQCPLCGDAGVRKVLSAPRLNLRSAEAAGESRSPAAPGDEPATAATPHAQEGSMPLDAPARALQAAWLLFARRVVAQTEDVGTRFAAEARRMHHGETEERGIRGQATPQEAAQLLEEGITVLPLLLPEAVKEPLQ</sequence>
<dbReference type="STRING" id="1527607.SAMN05428957_103113"/>
<dbReference type="PIRSF" id="PIRSF032131">
    <property type="entry name" value="UCP032131"/>
    <property type="match status" value="1"/>
</dbReference>
<dbReference type="RefSeq" id="WP_091567850.1">
    <property type="nucleotide sequence ID" value="NZ_FNHP01000003.1"/>
</dbReference>
<dbReference type="InterPro" id="IPR009562">
    <property type="entry name" value="DUF1178"/>
</dbReference>
<reference evidence="3" key="1">
    <citation type="submission" date="2016-10" db="EMBL/GenBank/DDBJ databases">
        <authorList>
            <person name="Varghese N."/>
            <person name="Submissions S."/>
        </authorList>
    </citation>
    <scope>NUCLEOTIDE SEQUENCE [LARGE SCALE GENOMIC DNA]</scope>
    <source>
        <strain evidence="3">EPL6</strain>
    </source>
</reference>
<evidence type="ECO:0000256" key="1">
    <source>
        <dbReference type="SAM" id="MobiDB-lite"/>
    </source>
</evidence>
<dbReference type="Pfam" id="PF06676">
    <property type="entry name" value="DUF1178"/>
    <property type="match status" value="1"/>
</dbReference>
<name>A0A1G9R8Z0_9BURK</name>
<proteinExistence type="predicted"/>
<dbReference type="EMBL" id="FNHP01000003">
    <property type="protein sequence ID" value="SDM19762.1"/>
    <property type="molecule type" value="Genomic_DNA"/>
</dbReference>
<dbReference type="AlphaFoldDB" id="A0A1G9R8Z0"/>